<keyword evidence="2" id="KW-0285">Flavoprotein</keyword>
<dbReference type="RefSeq" id="WP_264789817.1">
    <property type="nucleotide sequence ID" value="NZ_AP026867.1"/>
</dbReference>
<organism evidence="6 7">
    <name type="scientific">Aureispira anguillae</name>
    <dbReference type="NCBI Taxonomy" id="2864201"/>
    <lineage>
        <taxon>Bacteria</taxon>
        <taxon>Pseudomonadati</taxon>
        <taxon>Bacteroidota</taxon>
        <taxon>Saprospiria</taxon>
        <taxon>Saprospirales</taxon>
        <taxon>Saprospiraceae</taxon>
        <taxon>Aureispira</taxon>
    </lineage>
</organism>
<dbReference type="InterPro" id="IPR002563">
    <property type="entry name" value="Flavin_Rdtase-like_dom"/>
</dbReference>
<evidence type="ECO:0000313" key="7">
    <source>
        <dbReference type="Proteomes" id="UP001060919"/>
    </source>
</evidence>
<evidence type="ECO:0000259" key="5">
    <source>
        <dbReference type="SMART" id="SM00903"/>
    </source>
</evidence>
<evidence type="ECO:0000313" key="6">
    <source>
        <dbReference type="EMBL" id="BDS14598.1"/>
    </source>
</evidence>
<dbReference type="GO" id="GO:0010181">
    <property type="term" value="F:FMN binding"/>
    <property type="evidence" value="ECO:0007669"/>
    <property type="project" value="InterPro"/>
</dbReference>
<gene>
    <name evidence="6" type="ORF">AsAng_0053790</name>
</gene>
<dbReference type="KEGG" id="aup:AsAng_0053790"/>
<proteinExistence type="inferred from homology"/>
<dbReference type="Proteomes" id="UP001060919">
    <property type="component" value="Chromosome"/>
</dbReference>
<dbReference type="SMART" id="SM00903">
    <property type="entry name" value="Flavin_Reduct"/>
    <property type="match status" value="1"/>
</dbReference>
<keyword evidence="7" id="KW-1185">Reference proteome</keyword>
<reference evidence="6" key="1">
    <citation type="submission" date="2022-09" db="EMBL/GenBank/DDBJ databases">
        <title>Aureispira anguillicida sp. nov., isolated from Leptocephalus of Japanese eel Anguilla japonica.</title>
        <authorList>
            <person name="Yuasa K."/>
            <person name="Mekata T."/>
            <person name="Ikunari K."/>
        </authorList>
    </citation>
    <scope>NUCLEOTIDE SEQUENCE</scope>
    <source>
        <strain evidence="6">EL160426</strain>
    </source>
</reference>
<dbReference type="PANTHER" id="PTHR33798">
    <property type="entry name" value="FLAVOPROTEIN OXYGENASE"/>
    <property type="match status" value="1"/>
</dbReference>
<dbReference type="PANTHER" id="PTHR33798:SF5">
    <property type="entry name" value="FLAVIN REDUCTASE LIKE DOMAIN-CONTAINING PROTEIN"/>
    <property type="match status" value="1"/>
</dbReference>
<evidence type="ECO:0000256" key="2">
    <source>
        <dbReference type="ARBA" id="ARBA00022630"/>
    </source>
</evidence>
<keyword evidence="3" id="KW-0288">FMN</keyword>
<feature type="domain" description="Flavin reductase like" evidence="5">
    <location>
        <begin position="20"/>
        <end position="172"/>
    </location>
</feature>
<dbReference type="EMBL" id="AP026867">
    <property type="protein sequence ID" value="BDS14598.1"/>
    <property type="molecule type" value="Genomic_DNA"/>
</dbReference>
<sequence length="301" mass="33029">MRSIIPGEIETKDLHQFILGAVAPRPIAFVSTIDDKGIANIAPYSFFNAFSSNPPVLVFSSNRRVADNTTKDTLHNVQLNQEVVVNVVNYDIVRQMALASISYPSDISEFAKSGLTPLASDEVKPFRIKESPAHFECKVSEIITLGEHGGAGHLIICNVLKMHVSEAVIDADTNRINPHKIDLVGRMGRSHYVRASGDNIFDLYQSVLKPALGFDELPPHILNSNVLTGNDIAQLAGLYEYPKDELIHELLMTEEIQEVLISSEAPDDTMLDGLHKLAKKALNEGNAERAFGLAMVFEAIG</sequence>
<evidence type="ECO:0000256" key="4">
    <source>
        <dbReference type="ARBA" id="ARBA00038054"/>
    </source>
</evidence>
<dbReference type="Pfam" id="PF01613">
    <property type="entry name" value="Flavin_Reduct"/>
    <property type="match status" value="1"/>
</dbReference>
<dbReference type="GO" id="GO:0016646">
    <property type="term" value="F:oxidoreductase activity, acting on the CH-NH group of donors, NAD or NADP as acceptor"/>
    <property type="evidence" value="ECO:0007669"/>
    <property type="project" value="UniProtKB-ARBA"/>
</dbReference>
<dbReference type="SUPFAM" id="SSF50475">
    <property type="entry name" value="FMN-binding split barrel"/>
    <property type="match status" value="1"/>
</dbReference>
<comment type="similarity">
    <text evidence="4">Belongs to the flavoredoxin family.</text>
</comment>
<dbReference type="InterPro" id="IPR012349">
    <property type="entry name" value="Split_barrel_FMN-bd"/>
</dbReference>
<name>A0A915YKS1_9BACT</name>
<accession>A0A915YKS1</accession>
<comment type="cofactor">
    <cofactor evidence="1">
        <name>FMN</name>
        <dbReference type="ChEBI" id="CHEBI:58210"/>
    </cofactor>
</comment>
<protein>
    <submittedName>
        <fullName evidence="6">Flavin reductase family protein</fullName>
    </submittedName>
</protein>
<evidence type="ECO:0000256" key="3">
    <source>
        <dbReference type="ARBA" id="ARBA00022643"/>
    </source>
</evidence>
<dbReference type="Gene3D" id="2.30.110.10">
    <property type="entry name" value="Electron Transport, Fmn-binding Protein, Chain A"/>
    <property type="match status" value="1"/>
</dbReference>
<evidence type="ECO:0000256" key="1">
    <source>
        <dbReference type="ARBA" id="ARBA00001917"/>
    </source>
</evidence>
<dbReference type="AlphaFoldDB" id="A0A915YKS1"/>